<evidence type="ECO:0000313" key="1">
    <source>
        <dbReference type="EMBL" id="DAF64962.1"/>
    </source>
</evidence>
<organism evidence="1">
    <name type="scientific">Siphoviridae sp. ctPrm3</name>
    <dbReference type="NCBI Taxonomy" id="2827864"/>
    <lineage>
        <taxon>Viruses</taxon>
        <taxon>Duplodnaviria</taxon>
        <taxon>Heunggongvirae</taxon>
        <taxon>Uroviricota</taxon>
        <taxon>Caudoviricetes</taxon>
    </lineage>
</organism>
<protein>
    <submittedName>
        <fullName evidence="1">Uncharacterized protein</fullName>
    </submittedName>
</protein>
<reference evidence="1" key="1">
    <citation type="journal article" date="2021" name="Proc. Natl. Acad. Sci. U.S.A.">
        <title>A Catalog of Tens of Thousands of Viruses from Human Metagenomes Reveals Hidden Associations with Chronic Diseases.</title>
        <authorList>
            <person name="Tisza M.J."/>
            <person name="Buck C.B."/>
        </authorList>
    </citation>
    <scope>NUCLEOTIDE SEQUENCE</scope>
    <source>
        <strain evidence="1">CtPrm3</strain>
    </source>
</reference>
<sequence length="46" mass="5405">MVTGHHPAPGPQYPRIRFFTEVKQKPQLNREKLGGCVREDTRYRPI</sequence>
<name>A0A8S5TP95_9CAUD</name>
<accession>A0A8S5TP95</accession>
<proteinExistence type="predicted"/>
<dbReference type="EMBL" id="BK032870">
    <property type="protein sequence ID" value="DAF64962.1"/>
    <property type="molecule type" value="Genomic_DNA"/>
</dbReference>